<dbReference type="Proteomes" id="UP000475325">
    <property type="component" value="Unassembled WGS sequence"/>
</dbReference>
<accession>A0A7C8JDZ7</accession>
<evidence type="ECO:0000313" key="3">
    <source>
        <dbReference type="Proteomes" id="UP000475325"/>
    </source>
</evidence>
<evidence type="ECO:0000256" key="1">
    <source>
        <dbReference type="SAM" id="MobiDB-lite"/>
    </source>
</evidence>
<feature type="region of interest" description="Disordered" evidence="1">
    <location>
        <begin position="1"/>
        <end position="83"/>
    </location>
</feature>
<feature type="compositionally biased region" description="Basic residues" evidence="1">
    <location>
        <begin position="61"/>
        <end position="73"/>
    </location>
</feature>
<proteinExistence type="predicted"/>
<dbReference type="EMBL" id="WIQW01000001">
    <property type="protein sequence ID" value="KAF3113571.1"/>
    <property type="molecule type" value="Genomic_DNA"/>
</dbReference>
<evidence type="ECO:0000313" key="2">
    <source>
        <dbReference type="EMBL" id="KAF3113571.1"/>
    </source>
</evidence>
<comment type="caution">
    <text evidence="2">The sequence shown here is derived from an EMBL/GenBank/DDBJ whole genome shotgun (WGS) entry which is preliminary data.</text>
</comment>
<organism evidence="2 3">
    <name type="scientific">Orbilia oligospora</name>
    <name type="common">Nematode-trapping fungus</name>
    <name type="synonym">Arthrobotrys oligospora</name>
    <dbReference type="NCBI Taxonomy" id="2813651"/>
    <lineage>
        <taxon>Eukaryota</taxon>
        <taxon>Fungi</taxon>
        <taxon>Dikarya</taxon>
        <taxon>Ascomycota</taxon>
        <taxon>Pezizomycotina</taxon>
        <taxon>Orbiliomycetes</taxon>
        <taxon>Orbiliales</taxon>
        <taxon>Orbiliaceae</taxon>
        <taxon>Orbilia</taxon>
    </lineage>
</organism>
<feature type="compositionally biased region" description="Basic and acidic residues" evidence="1">
    <location>
        <begin position="114"/>
        <end position="130"/>
    </location>
</feature>
<gene>
    <name evidence="2" type="ORF">TWF102_000226</name>
</gene>
<reference evidence="2 3" key="1">
    <citation type="submission" date="2019-06" db="EMBL/GenBank/DDBJ databases">
        <authorList>
            <person name="Palmer J.M."/>
        </authorList>
    </citation>
    <scope>NUCLEOTIDE SEQUENCE [LARGE SCALE GENOMIC DNA]</scope>
    <source>
        <strain evidence="2 3">TWF102</strain>
    </source>
</reference>
<feature type="region of interest" description="Disordered" evidence="1">
    <location>
        <begin position="103"/>
        <end position="137"/>
    </location>
</feature>
<name>A0A7C8JDZ7_ORBOL</name>
<sequence>MSQENRQAITPVATGGKSIARMRPQRLSSHRTRKSQAPVRRIQPARESKSASRQPPPPKALTKKRPRLPRLRRQASPDRSSVIVVQSQAKPLLKTLPFIVVQSPKKPTPAPPTLREEIPKGSDCPPKPDLRITSSSISKDCRPKVVAITRGI</sequence>
<protein>
    <submittedName>
        <fullName evidence="2">Uncharacterized protein</fullName>
    </submittedName>
</protein>
<dbReference type="AlphaFoldDB" id="A0A7C8JDZ7"/>